<dbReference type="InterPro" id="IPR051091">
    <property type="entry name" value="O-Glucosyltr/Glycosyltrsf_90"/>
</dbReference>
<dbReference type="PANTHER" id="PTHR12203:SF74">
    <property type="entry name" value="GLYCOSYLTRANSFERASE"/>
    <property type="match status" value="1"/>
</dbReference>
<dbReference type="AlphaFoldDB" id="A0A4Y1R0B8"/>
<evidence type="ECO:0000259" key="1">
    <source>
        <dbReference type="Pfam" id="PF05686"/>
    </source>
</evidence>
<name>A0A4Y1R0B8_PRUDU</name>
<gene>
    <name evidence="2" type="ORF">Prudu_006689</name>
</gene>
<proteinExistence type="predicted"/>
<protein>
    <submittedName>
        <fullName evidence="2">Adenosine deaminase</fullName>
    </submittedName>
</protein>
<dbReference type="EMBL" id="AP019298">
    <property type="protein sequence ID" value="BBG97529.1"/>
    <property type="molecule type" value="Genomic_DNA"/>
</dbReference>
<dbReference type="Pfam" id="PF05686">
    <property type="entry name" value="Glyco_transf_90"/>
    <property type="match status" value="1"/>
</dbReference>
<feature type="domain" description="Glycosyl transferase CAP10" evidence="1">
    <location>
        <begin position="135"/>
        <end position="189"/>
    </location>
</feature>
<reference evidence="2" key="1">
    <citation type="journal article" date="2019" name="Science">
        <title>Mutation of a bHLH transcription factor allowed almond domestication.</title>
        <authorList>
            <person name="Sanchez-Perez R."/>
            <person name="Pavan S."/>
            <person name="Mazzeo R."/>
            <person name="Moldovan C."/>
            <person name="Aiese Cigliano R."/>
            <person name="Del Cueto J."/>
            <person name="Ricciardi F."/>
            <person name="Lotti C."/>
            <person name="Ricciardi L."/>
            <person name="Dicenta F."/>
            <person name="Lopez-Marques R.L."/>
            <person name="Lindberg Moller B."/>
        </authorList>
    </citation>
    <scope>NUCLEOTIDE SEQUENCE</scope>
</reference>
<dbReference type="InterPro" id="IPR006598">
    <property type="entry name" value="CAP10"/>
</dbReference>
<organism evidence="2">
    <name type="scientific">Prunus dulcis</name>
    <name type="common">Almond</name>
    <name type="synonym">Amygdalus dulcis</name>
    <dbReference type="NCBI Taxonomy" id="3755"/>
    <lineage>
        <taxon>Eukaryota</taxon>
        <taxon>Viridiplantae</taxon>
        <taxon>Streptophyta</taxon>
        <taxon>Embryophyta</taxon>
        <taxon>Tracheophyta</taxon>
        <taxon>Spermatophyta</taxon>
        <taxon>Magnoliopsida</taxon>
        <taxon>eudicotyledons</taxon>
        <taxon>Gunneridae</taxon>
        <taxon>Pentapetalae</taxon>
        <taxon>rosids</taxon>
        <taxon>fabids</taxon>
        <taxon>Rosales</taxon>
        <taxon>Rosaceae</taxon>
        <taxon>Amygdaloideae</taxon>
        <taxon>Amygdaleae</taxon>
        <taxon>Prunus</taxon>
    </lineage>
</organism>
<accession>A0A4Y1R0B8</accession>
<sequence length="218" mass="24925">MLVKLIGPRFQKLEIFESGLPVTFSKESVPALDTRESKSQIFVTSAYSKKSITTTRNTTTPKRPEFPLQCTEGINVTQACPRTYPTTHDPTNPSRPSNLTCPSYFRWIHEDLRPWKETGITRDMIEKGLRATDFRLLILLRLYPGRLPDLELMFNCGDLPVIPSKDFRGPNAGPPPLFHYCADQWSLDIEPCVTYEFGFYQFPISSPFEKQRIKNSGS</sequence>
<dbReference type="PANTHER" id="PTHR12203">
    <property type="entry name" value="KDEL LYS-ASP-GLU-LEU CONTAINING - RELATED"/>
    <property type="match status" value="1"/>
</dbReference>
<evidence type="ECO:0000313" key="2">
    <source>
        <dbReference type="EMBL" id="BBG97529.1"/>
    </source>
</evidence>